<dbReference type="EMBL" id="FMJD01000002">
    <property type="protein sequence ID" value="SCM71614.1"/>
    <property type="molecule type" value="Genomic_DNA"/>
</dbReference>
<evidence type="ECO:0008006" key="2">
    <source>
        <dbReference type="Google" id="ProtNLM"/>
    </source>
</evidence>
<dbReference type="AlphaFoldDB" id="A0A212L219"/>
<dbReference type="RefSeq" id="WP_288199087.1">
    <property type="nucleotide sequence ID" value="NZ_LT608334.1"/>
</dbReference>
<protein>
    <recommendedName>
        <fullName evidence="2">ASCH domain-containing protein</fullName>
    </recommendedName>
</protein>
<organism evidence="1">
    <name type="scientific">uncultured Pleomorphomonas sp</name>
    <dbReference type="NCBI Taxonomy" id="442121"/>
    <lineage>
        <taxon>Bacteria</taxon>
        <taxon>Pseudomonadati</taxon>
        <taxon>Pseudomonadota</taxon>
        <taxon>Alphaproteobacteria</taxon>
        <taxon>Hyphomicrobiales</taxon>
        <taxon>Pleomorphomonadaceae</taxon>
        <taxon>Pleomorphomonas</taxon>
        <taxon>environmental samples</taxon>
    </lineage>
</organism>
<evidence type="ECO:0000313" key="1">
    <source>
        <dbReference type="EMBL" id="SCM71614.1"/>
    </source>
</evidence>
<accession>A0A212L219</accession>
<proteinExistence type="predicted"/>
<name>A0A212L219_9HYPH</name>
<gene>
    <name evidence="1" type="ORF">KL86PLE_100286</name>
</gene>
<sequence>MVDRPILFSAPMVRAIIAGRKTQTRRVMPPRPLISVSHGRAVTQHADGVYRAPPTKFAVGDRLWVRETVRAEELEDGTDGVRYLADGAFRPIENSDWAADRWGDLFAYRGKRGATVPPIHMPRWVSRLTLLVTDVRVERLRDISEDDAIAEGVAPRPNGGFCVPGVDHPNRDFPYLARPTAREMYAALWDVINGSGAWAANPWVAAYTFDEISGGSNG</sequence>
<reference evidence="1" key="1">
    <citation type="submission" date="2016-08" db="EMBL/GenBank/DDBJ databases">
        <authorList>
            <person name="Seilhamer J.J."/>
        </authorList>
    </citation>
    <scope>NUCLEOTIDE SEQUENCE</scope>
    <source>
        <strain evidence="1">86</strain>
    </source>
</reference>